<evidence type="ECO:0000313" key="3">
    <source>
        <dbReference type="EMBL" id="SFN30448.1"/>
    </source>
</evidence>
<sequence>MRTDVIYGLAVDLVAITILAHLIYFYRHYRRDLRLAYVSVNAGVFTVVTLLLVQRADLAIGFGLFGVLSIIRLRSSALTQEEVGYYFVSLALGLVNGLAAQAPWVALPLDAVLLGVMYVADHPRLPPRTVQRVVTLDVVHPHEGALRADLENRLGGTLLRHSVIEVDYVRDITVVDVRFLPRAPRRETVRVPATRASAPEDSLPGSTT</sequence>
<feature type="transmembrane region" description="Helical" evidence="2">
    <location>
        <begin position="33"/>
        <end position="52"/>
    </location>
</feature>
<evidence type="ECO:0000256" key="2">
    <source>
        <dbReference type="SAM" id="Phobius"/>
    </source>
</evidence>
<dbReference type="Proteomes" id="UP000183413">
    <property type="component" value="Unassembled WGS sequence"/>
</dbReference>
<dbReference type="AlphaFoldDB" id="A0A1I4XX38"/>
<name>A0A1I4XX38_9ACTN</name>
<evidence type="ECO:0000256" key="1">
    <source>
        <dbReference type="SAM" id="MobiDB-lite"/>
    </source>
</evidence>
<keyword evidence="2" id="KW-0472">Membrane</keyword>
<dbReference type="STRING" id="1993.SAMN04489713_1011074"/>
<proteinExistence type="predicted"/>
<feature type="transmembrane region" description="Helical" evidence="2">
    <location>
        <begin position="85"/>
        <end position="107"/>
    </location>
</feature>
<protein>
    <recommendedName>
        <fullName evidence="5">DUF4956 domain-containing protein</fullName>
    </recommendedName>
</protein>
<dbReference type="EMBL" id="FOVH01000001">
    <property type="protein sequence ID" value="SFN30448.1"/>
    <property type="molecule type" value="Genomic_DNA"/>
</dbReference>
<keyword evidence="4" id="KW-1185">Reference proteome</keyword>
<organism evidence="3 4">
    <name type="scientific">Actinomadura madurae</name>
    <dbReference type="NCBI Taxonomy" id="1993"/>
    <lineage>
        <taxon>Bacteria</taxon>
        <taxon>Bacillati</taxon>
        <taxon>Actinomycetota</taxon>
        <taxon>Actinomycetes</taxon>
        <taxon>Streptosporangiales</taxon>
        <taxon>Thermomonosporaceae</taxon>
        <taxon>Actinomadura</taxon>
    </lineage>
</organism>
<accession>A0A1I4XX38</accession>
<dbReference type="Pfam" id="PF16316">
    <property type="entry name" value="DUF4956"/>
    <property type="match status" value="1"/>
</dbReference>
<evidence type="ECO:0000313" key="4">
    <source>
        <dbReference type="Proteomes" id="UP000183413"/>
    </source>
</evidence>
<gene>
    <name evidence="3" type="ORF">SAMN04489713_1011074</name>
</gene>
<feature type="transmembrane region" description="Helical" evidence="2">
    <location>
        <begin position="58"/>
        <end position="73"/>
    </location>
</feature>
<dbReference type="InParanoid" id="A0A1I4XX38"/>
<dbReference type="eggNOG" id="ENOG50308PC">
    <property type="taxonomic scope" value="Bacteria"/>
</dbReference>
<reference evidence="3 4" key="1">
    <citation type="submission" date="2016-10" db="EMBL/GenBank/DDBJ databases">
        <authorList>
            <person name="de Groot N.N."/>
        </authorList>
    </citation>
    <scope>NUCLEOTIDE SEQUENCE [LARGE SCALE GENOMIC DNA]</scope>
    <source>
        <strain evidence="3 4">DSM 43067</strain>
    </source>
</reference>
<feature type="region of interest" description="Disordered" evidence="1">
    <location>
        <begin position="189"/>
        <end position="208"/>
    </location>
</feature>
<dbReference type="InterPro" id="IPR032531">
    <property type="entry name" value="DUF4956"/>
</dbReference>
<dbReference type="RefSeq" id="WP_021598939.1">
    <property type="nucleotide sequence ID" value="NZ_FOVH01000001.1"/>
</dbReference>
<keyword evidence="2" id="KW-1133">Transmembrane helix</keyword>
<keyword evidence="2" id="KW-0812">Transmembrane</keyword>
<evidence type="ECO:0008006" key="5">
    <source>
        <dbReference type="Google" id="ProtNLM"/>
    </source>
</evidence>
<feature type="transmembrane region" description="Helical" evidence="2">
    <location>
        <begin position="6"/>
        <end position="26"/>
    </location>
</feature>